<dbReference type="AlphaFoldDB" id="G4SYW9"/>
<dbReference type="InterPro" id="IPR014985">
    <property type="entry name" value="WbqC"/>
</dbReference>
<evidence type="ECO:0000313" key="1">
    <source>
        <dbReference type="EMBL" id="CCE24415.1"/>
    </source>
</evidence>
<dbReference type="RefSeq" id="WP_014149181.1">
    <property type="nucleotide sequence ID" value="NC_016112.1"/>
</dbReference>
<dbReference type="KEGG" id="mah:MEALZ_2743"/>
<accession>G4SYW9</accession>
<dbReference type="Pfam" id="PF08889">
    <property type="entry name" value="WbqC"/>
    <property type="match status" value="1"/>
</dbReference>
<sequence>MKCVILQPSFIPWRGYFHQIQIADIFVFYDCVQYDKHGWRNRNKIKTPLGTQWLTIPTSASGSYEGLSIQEVTIAKDNSWRRKHLASIEQNYRKSPYWSQYKPLVESIYANDTEKLADLTCASTIEIARTLGIEHTRFIRSSELNAIGEKTDRLLDVLQKVGADHYISGPSAQEYIESDKFERAGITLEYMYYDYPEYPQQYGAFEGGVSVLDLLFNVGPEAPRYIWDRKHAEINTKIPFVYESL</sequence>
<keyword evidence="2" id="KW-1185">Reference proteome</keyword>
<dbReference type="EMBL" id="FO082060">
    <property type="protein sequence ID" value="CCE24415.1"/>
    <property type="molecule type" value="Genomic_DNA"/>
</dbReference>
<organism evidence="1 2">
    <name type="scientific">Methylotuvimicrobium alcaliphilum (strain DSM 19304 / NCIMB 14124 / VKM B-2133 / 20Z)</name>
    <name type="common">Methylomicrobium alcaliphilum</name>
    <dbReference type="NCBI Taxonomy" id="1091494"/>
    <lineage>
        <taxon>Bacteria</taxon>
        <taxon>Pseudomonadati</taxon>
        <taxon>Pseudomonadota</taxon>
        <taxon>Gammaproteobacteria</taxon>
        <taxon>Methylococcales</taxon>
        <taxon>Methylococcaceae</taxon>
        <taxon>Methylotuvimicrobium</taxon>
    </lineage>
</organism>
<gene>
    <name evidence="1" type="ordered locus">MEALZ_2743</name>
</gene>
<evidence type="ECO:0008006" key="3">
    <source>
        <dbReference type="Google" id="ProtNLM"/>
    </source>
</evidence>
<dbReference type="HOGENOM" id="CLU_079350_0_0_6"/>
<protein>
    <recommendedName>
        <fullName evidence="3">WbqC-like family protein</fullName>
    </recommendedName>
</protein>
<proteinExistence type="predicted"/>
<dbReference type="STRING" id="1091494.MEALZ_2743"/>
<name>G4SYW9_META2</name>
<dbReference type="PATRIC" id="fig|271065.3.peg.2815"/>
<reference evidence="2" key="1">
    <citation type="journal article" date="2012" name="J. Bacteriol.">
        <title>Genome sequence of the haloalkaliphilic methanotrophic bacterium Methylomicrobium alcaliphilum 20Z.</title>
        <authorList>
            <person name="Vuilleumier S."/>
            <person name="Khmelenina V.N."/>
            <person name="Bringel F."/>
            <person name="Reshetnikov A.S."/>
            <person name="Lajus A."/>
            <person name="Mangenot S."/>
            <person name="Rouy Z."/>
            <person name="Op den Camp H.J."/>
            <person name="Jetten M.S."/>
            <person name="Dispirito A.A."/>
            <person name="Dunfield P."/>
            <person name="Klotz M.G."/>
            <person name="Semrau J.D."/>
            <person name="Stein L.Y."/>
            <person name="Barbe V."/>
            <person name="Medigue C."/>
            <person name="Trotsenko Y.A."/>
            <person name="Kalyuzhnaya M.G."/>
        </authorList>
    </citation>
    <scope>NUCLEOTIDE SEQUENCE [LARGE SCALE GENOMIC DNA]</scope>
    <source>
        <strain evidence="2">DSM 19304 / NCIMB 14124 / VKM B-2133 / 20Z</strain>
    </source>
</reference>
<evidence type="ECO:0000313" key="2">
    <source>
        <dbReference type="Proteomes" id="UP000008315"/>
    </source>
</evidence>
<dbReference type="Proteomes" id="UP000008315">
    <property type="component" value="Chromosome"/>
</dbReference>